<dbReference type="VEuPathDB" id="FungiDB:SeMB42_g00412"/>
<dbReference type="AlphaFoldDB" id="A0A507D8H9"/>
<dbReference type="Proteomes" id="UP000320475">
    <property type="component" value="Unassembled WGS sequence"/>
</dbReference>
<gene>
    <name evidence="1" type="ORF">SeLEV6574_g02564</name>
</gene>
<evidence type="ECO:0000313" key="1">
    <source>
        <dbReference type="EMBL" id="TPX47637.1"/>
    </source>
</evidence>
<organism evidence="1 2">
    <name type="scientific">Synchytrium endobioticum</name>
    <dbReference type="NCBI Taxonomy" id="286115"/>
    <lineage>
        <taxon>Eukaryota</taxon>
        <taxon>Fungi</taxon>
        <taxon>Fungi incertae sedis</taxon>
        <taxon>Chytridiomycota</taxon>
        <taxon>Chytridiomycota incertae sedis</taxon>
        <taxon>Chytridiomycetes</taxon>
        <taxon>Synchytriales</taxon>
        <taxon>Synchytriaceae</taxon>
        <taxon>Synchytrium</taxon>
    </lineage>
</organism>
<name>A0A507D8H9_9FUNG</name>
<accession>A0A507D8H9</accession>
<proteinExistence type="predicted"/>
<reference evidence="1 2" key="1">
    <citation type="journal article" date="2019" name="Sci. Rep.">
        <title>Comparative genomics of chytrid fungi reveal insights into the obligate biotrophic and pathogenic lifestyle of Synchytrium endobioticum.</title>
        <authorList>
            <person name="van de Vossenberg B.T.L.H."/>
            <person name="Warris S."/>
            <person name="Nguyen H.D.T."/>
            <person name="van Gent-Pelzer M.P.E."/>
            <person name="Joly D.L."/>
            <person name="van de Geest H.C."/>
            <person name="Bonants P.J.M."/>
            <person name="Smith D.S."/>
            <person name="Levesque C.A."/>
            <person name="van der Lee T.A.J."/>
        </authorList>
    </citation>
    <scope>NUCLEOTIDE SEQUENCE [LARGE SCALE GENOMIC DNA]</scope>
    <source>
        <strain evidence="1 2">LEV6574</strain>
    </source>
</reference>
<dbReference type="EMBL" id="QEAM01000073">
    <property type="protein sequence ID" value="TPX47637.1"/>
    <property type="molecule type" value="Genomic_DNA"/>
</dbReference>
<evidence type="ECO:0000313" key="2">
    <source>
        <dbReference type="Proteomes" id="UP000320475"/>
    </source>
</evidence>
<sequence>MGSTKKPYIVKYGGARVRKAVSQIAKPHSLTAVEIGDLETRAYSHTLVVWECNRRNECIKLYNIEQVCHLHVFWMTHASCNK</sequence>
<comment type="caution">
    <text evidence="1">The sequence shown here is derived from an EMBL/GenBank/DDBJ whole genome shotgun (WGS) entry which is preliminary data.</text>
</comment>
<protein>
    <submittedName>
        <fullName evidence="1">Uncharacterized protein</fullName>
    </submittedName>
</protein>